<feature type="region of interest" description="Disordered" evidence="5">
    <location>
        <begin position="155"/>
        <end position="196"/>
    </location>
</feature>
<keyword evidence="3" id="KW-1133">Transmembrane helix</keyword>
<dbReference type="OrthoDB" id="329282at2"/>
<gene>
    <name evidence="6" type="ORF">SAMN03159343_0853</name>
</gene>
<dbReference type="Proteomes" id="UP000198981">
    <property type="component" value="Unassembled WGS sequence"/>
</dbReference>
<dbReference type="InterPro" id="IPR032808">
    <property type="entry name" value="DoxX"/>
</dbReference>
<dbReference type="Pfam" id="PF07681">
    <property type="entry name" value="DoxX"/>
    <property type="match status" value="1"/>
</dbReference>
<evidence type="ECO:0000256" key="1">
    <source>
        <dbReference type="ARBA" id="ARBA00004141"/>
    </source>
</evidence>
<evidence type="ECO:0000256" key="3">
    <source>
        <dbReference type="ARBA" id="ARBA00022989"/>
    </source>
</evidence>
<evidence type="ECO:0000256" key="5">
    <source>
        <dbReference type="SAM" id="MobiDB-lite"/>
    </source>
</evidence>
<dbReference type="EMBL" id="FMUH01000001">
    <property type="protein sequence ID" value="SCX39996.1"/>
    <property type="molecule type" value="Genomic_DNA"/>
</dbReference>
<keyword evidence="2" id="KW-0812">Transmembrane</keyword>
<name>A0A1G4XFT0_9ACTN</name>
<organism evidence="6 7">
    <name type="scientific">Klenkia marina</name>
    <dbReference type="NCBI Taxonomy" id="1960309"/>
    <lineage>
        <taxon>Bacteria</taxon>
        <taxon>Bacillati</taxon>
        <taxon>Actinomycetota</taxon>
        <taxon>Actinomycetes</taxon>
        <taxon>Geodermatophilales</taxon>
        <taxon>Geodermatophilaceae</taxon>
        <taxon>Klenkia</taxon>
    </lineage>
</organism>
<evidence type="ECO:0000313" key="6">
    <source>
        <dbReference type="EMBL" id="SCX39996.1"/>
    </source>
</evidence>
<accession>A0A1G4XFT0</accession>
<dbReference type="RefSeq" id="WP_092799888.1">
    <property type="nucleotide sequence ID" value="NZ_FMUH01000001.1"/>
</dbReference>
<feature type="compositionally biased region" description="Basic residues" evidence="5">
    <location>
        <begin position="171"/>
        <end position="188"/>
    </location>
</feature>
<dbReference type="GO" id="GO:0016020">
    <property type="term" value="C:membrane"/>
    <property type="evidence" value="ECO:0007669"/>
    <property type="project" value="UniProtKB-SubCell"/>
</dbReference>
<reference evidence="7" key="1">
    <citation type="submission" date="2016-10" db="EMBL/GenBank/DDBJ databases">
        <authorList>
            <person name="Varghese N."/>
            <person name="Submissions S."/>
        </authorList>
    </citation>
    <scope>NUCLEOTIDE SEQUENCE [LARGE SCALE GENOMIC DNA]</scope>
    <source>
        <strain evidence="7">DSM 45722</strain>
    </source>
</reference>
<keyword evidence="4" id="KW-0472">Membrane</keyword>
<sequence length="196" mass="21168">MLVRRIARPLLAASFVYGGIDTLRNPGSRVPGAKPIVEQITKAADEQLPVQVPRDVEQWVKIDAGVKVGAGVLFALGRFPRLSALALAGSIVPTTLAGHRFWEDSDPEQKFSNQAHFLKNAGLLGGLLIAAVDTEGKPSAGWRVRRASDKAVAQAEAKFEKAQKKAEKAQKKASRGRTQRKLKKQAKKVGKEIGLS</sequence>
<evidence type="ECO:0000256" key="4">
    <source>
        <dbReference type="ARBA" id="ARBA00023136"/>
    </source>
</evidence>
<protein>
    <submittedName>
        <fullName evidence="6">Uncharacterized membrane protein YphA, DoxX/SURF4 family</fullName>
    </submittedName>
</protein>
<evidence type="ECO:0000256" key="2">
    <source>
        <dbReference type="ARBA" id="ARBA00022692"/>
    </source>
</evidence>
<evidence type="ECO:0000313" key="7">
    <source>
        <dbReference type="Proteomes" id="UP000198981"/>
    </source>
</evidence>
<keyword evidence="7" id="KW-1185">Reference proteome</keyword>
<dbReference type="STRING" id="1960309.SAMN03159343_0853"/>
<dbReference type="AlphaFoldDB" id="A0A1G4XFT0"/>
<comment type="subcellular location">
    <subcellularLocation>
        <location evidence="1">Membrane</location>
        <topology evidence="1">Multi-pass membrane protein</topology>
    </subcellularLocation>
</comment>
<proteinExistence type="predicted"/>
<feature type="compositionally biased region" description="Basic and acidic residues" evidence="5">
    <location>
        <begin position="157"/>
        <end position="170"/>
    </location>
</feature>